<evidence type="ECO:0000313" key="1">
    <source>
        <dbReference type="EMBL" id="KAF0711919.1"/>
    </source>
</evidence>
<dbReference type="InterPro" id="IPR001611">
    <property type="entry name" value="Leu-rich_rpt"/>
</dbReference>
<organism evidence="1">
    <name type="scientific">Aphanomyces stellatus</name>
    <dbReference type="NCBI Taxonomy" id="120398"/>
    <lineage>
        <taxon>Eukaryota</taxon>
        <taxon>Sar</taxon>
        <taxon>Stramenopiles</taxon>
        <taxon>Oomycota</taxon>
        <taxon>Saprolegniomycetes</taxon>
        <taxon>Saprolegniales</taxon>
        <taxon>Verrucalvaceae</taxon>
        <taxon>Aphanomyces</taxon>
    </lineage>
</organism>
<comment type="caution">
    <text evidence="1">The sequence shown here is derived from an EMBL/GenBank/DDBJ whole genome shotgun (WGS) entry which is preliminary data.</text>
</comment>
<dbReference type="Pfam" id="PF13516">
    <property type="entry name" value="LRR_6"/>
    <property type="match status" value="1"/>
</dbReference>
<sequence length="111" mass="12234">DLRGNNITKLTNVMVPTTLRHVDLSQNAITSLTANWSSCASLTSMNISHYNMRALNITSLSPSLTTLDLSGNSFEIVTVTPDVFQLLNTTVRVFYNMGEASSDTIKLVRHM</sequence>
<accession>A0A6A4Z9N3</accession>
<feature type="non-terminal residue" evidence="1">
    <location>
        <position position="1"/>
    </location>
</feature>
<dbReference type="AlphaFoldDB" id="A0A6A4Z9N3"/>
<dbReference type="InterPro" id="IPR032675">
    <property type="entry name" value="LRR_dom_sf"/>
</dbReference>
<reference evidence="1" key="1">
    <citation type="submission" date="2019-06" db="EMBL/GenBank/DDBJ databases">
        <title>Genomics analysis of Aphanomyces spp. identifies a new class of oomycete effector associated with host adaptation.</title>
        <authorList>
            <person name="Gaulin E."/>
        </authorList>
    </citation>
    <scope>NUCLEOTIDE SEQUENCE</scope>
    <source>
        <strain evidence="1">CBS 578.67</strain>
    </source>
</reference>
<dbReference type="SUPFAM" id="SSF52058">
    <property type="entry name" value="L domain-like"/>
    <property type="match status" value="1"/>
</dbReference>
<proteinExistence type="predicted"/>
<name>A0A6A4Z9N3_9STRA</name>
<protein>
    <submittedName>
        <fullName evidence="1">Uncharacterized protein</fullName>
    </submittedName>
</protein>
<gene>
    <name evidence="1" type="ORF">As57867_004971</name>
</gene>
<dbReference type="Pfam" id="PF00560">
    <property type="entry name" value="LRR_1"/>
    <property type="match status" value="1"/>
</dbReference>
<dbReference type="EMBL" id="VJMH01001477">
    <property type="protein sequence ID" value="KAF0711919.1"/>
    <property type="molecule type" value="Genomic_DNA"/>
</dbReference>
<dbReference type="Gene3D" id="3.80.10.10">
    <property type="entry name" value="Ribonuclease Inhibitor"/>
    <property type="match status" value="1"/>
</dbReference>